<dbReference type="Gene3D" id="3.30.1050.10">
    <property type="entry name" value="SCP2 sterol-binding domain"/>
    <property type="match status" value="1"/>
</dbReference>
<dbReference type="EMBL" id="MBEW02000027">
    <property type="protein sequence ID" value="RDY20583.1"/>
    <property type="molecule type" value="Genomic_DNA"/>
</dbReference>
<dbReference type="InterPro" id="IPR016181">
    <property type="entry name" value="Acyl_CoA_acyltransferase"/>
</dbReference>
<dbReference type="Pfam" id="PF13527">
    <property type="entry name" value="Acetyltransf_9"/>
    <property type="match status" value="1"/>
</dbReference>
<name>A0A371IJE2_9FIRM</name>
<protein>
    <submittedName>
        <fullName evidence="2">GNAT family N-acetyltransferase</fullName>
    </submittedName>
</protein>
<evidence type="ECO:0000313" key="2">
    <source>
        <dbReference type="EMBL" id="RDY20583.1"/>
    </source>
</evidence>
<proteinExistence type="predicted"/>
<dbReference type="Pfam" id="PF13530">
    <property type="entry name" value="SCP2_2"/>
    <property type="match status" value="1"/>
</dbReference>
<dbReference type="AlphaFoldDB" id="A0A371IJE2"/>
<dbReference type="PANTHER" id="PTHR37817">
    <property type="entry name" value="N-ACETYLTRANSFERASE EIS"/>
    <property type="match status" value="1"/>
</dbReference>
<accession>A0A371IJE2</accession>
<dbReference type="PROSITE" id="PS51186">
    <property type="entry name" value="GNAT"/>
    <property type="match status" value="1"/>
</dbReference>
<dbReference type="SUPFAM" id="SSF55729">
    <property type="entry name" value="Acyl-CoA N-acyltransferases (Nat)"/>
    <property type="match status" value="1"/>
</dbReference>
<dbReference type="STRING" id="1871336.BBG48_08060"/>
<dbReference type="Pfam" id="PF17668">
    <property type="entry name" value="Acetyltransf_17"/>
    <property type="match status" value="1"/>
</dbReference>
<dbReference type="InterPro" id="IPR025559">
    <property type="entry name" value="Eis_dom"/>
</dbReference>
<dbReference type="PANTHER" id="PTHR37817:SF1">
    <property type="entry name" value="N-ACETYLTRANSFERASE EIS"/>
    <property type="match status" value="1"/>
</dbReference>
<dbReference type="InterPro" id="IPR000182">
    <property type="entry name" value="GNAT_dom"/>
</dbReference>
<keyword evidence="3" id="KW-1185">Reference proteome</keyword>
<dbReference type="RefSeq" id="WP_068912047.1">
    <property type="nucleotide sequence ID" value="NZ_MBEW02000027.1"/>
</dbReference>
<organism evidence="2 3">
    <name type="scientific">Criibacterium bergeronii</name>
    <dbReference type="NCBI Taxonomy" id="1871336"/>
    <lineage>
        <taxon>Bacteria</taxon>
        <taxon>Bacillati</taxon>
        <taxon>Bacillota</taxon>
        <taxon>Clostridia</taxon>
        <taxon>Peptostreptococcales</taxon>
        <taxon>Filifactoraceae</taxon>
        <taxon>Criibacterium</taxon>
    </lineage>
</organism>
<dbReference type="GO" id="GO:0030649">
    <property type="term" value="P:aminoglycoside antibiotic catabolic process"/>
    <property type="evidence" value="ECO:0007669"/>
    <property type="project" value="TreeGrafter"/>
</dbReference>
<sequence length="380" mass="44621">MSIEFANQKDKLQVIDLWHYCFDDDESFVKYYFEERYALDYNLVSKDNGEVVSSLMLNPYKLSVNNTVTDASYIVGVSTLANRRGEGRVTELIRYALKHEINLGRVFSLLMAIDSKIYTRYGFTNIFDMFSVALPFDRIDVKSPKNVRIIRAKIENFEELADFYNSVMSDKFSYIKRDKKYFTQRNKELELDNLAIYLAYIEDRLEGYMIFSPRFGNGKNVFVKEIYGNSAEVYDAFFAMIKLHYTQTNSVVLHDMSNGFLKNYLVSDNKVSYKLEPFMMVRILDVQKAIEILDIDEDVTIEIKDSIIEENNKTFSLSKKSLNNENADMTLDISDFTLLYFGQIEIKDLLKLRNININKNKLKVLEKIFQRKENFFNDYV</sequence>
<dbReference type="SUPFAM" id="SSF55718">
    <property type="entry name" value="SCP-like"/>
    <property type="match status" value="1"/>
</dbReference>
<dbReference type="Proteomes" id="UP000093352">
    <property type="component" value="Unassembled WGS sequence"/>
</dbReference>
<dbReference type="InterPro" id="IPR036527">
    <property type="entry name" value="SCP2_sterol-bd_dom_sf"/>
</dbReference>
<evidence type="ECO:0000259" key="1">
    <source>
        <dbReference type="PROSITE" id="PS51186"/>
    </source>
</evidence>
<reference evidence="2 3" key="1">
    <citation type="journal article" date="2016" name="Genome Announc.">
        <title>Draft Genome Sequence of Criibacterium bergeronii gen. nov., sp. nov., Strain CCRI-22567T, Isolated from a Vaginal Sample from a Woman with Bacterial Vaginosis.</title>
        <authorList>
            <person name="Maheux A.F."/>
            <person name="Berube E."/>
            <person name="Boudreau D.K."/>
            <person name="Raymond F."/>
            <person name="Corbeil J."/>
            <person name="Roy P.H."/>
            <person name="Boissinot M."/>
            <person name="Omar R.F."/>
        </authorList>
    </citation>
    <scope>NUCLEOTIDE SEQUENCE [LARGE SCALE GENOMIC DNA]</scope>
    <source>
        <strain evidence="2 3">CCRI-22567</strain>
    </source>
</reference>
<dbReference type="InterPro" id="IPR051554">
    <property type="entry name" value="Acetyltransferase_Eis"/>
</dbReference>
<feature type="domain" description="N-acetyltransferase" evidence="1">
    <location>
        <begin position="1"/>
        <end position="148"/>
    </location>
</feature>
<dbReference type="Gene3D" id="3.40.630.30">
    <property type="match status" value="2"/>
</dbReference>
<dbReference type="GO" id="GO:0034069">
    <property type="term" value="F:aminoglycoside N-acetyltransferase activity"/>
    <property type="evidence" value="ECO:0007669"/>
    <property type="project" value="TreeGrafter"/>
</dbReference>
<evidence type="ECO:0000313" key="3">
    <source>
        <dbReference type="Proteomes" id="UP000093352"/>
    </source>
</evidence>
<comment type="caution">
    <text evidence="2">The sequence shown here is derived from an EMBL/GenBank/DDBJ whole genome shotgun (WGS) entry which is preliminary data.</text>
</comment>
<gene>
    <name evidence="2" type="ORF">BBG48_009205</name>
</gene>
<dbReference type="InterPro" id="IPR041380">
    <property type="entry name" value="Acetyltransf_17"/>
</dbReference>